<sequence>MSMYYGVDPHHPDLIGLIETAAGKLSDERVRPDVIAMIDGCFDDDLALRFWKHSRQYEQVIVPLYAHSCLSGLEECAPFLLYLTRSNLLGFLKQSAGKPMLSILQSPLSLAGLQRHFAAFLQIRTPSDGLCMPLRFADTMCSEKVLAMFDDGQRAAFCSGFSAWHLINREGTLTTIAGTCVDLASYTPPVVAEANAIDITDKQYARLIDSGEAEYILCNLDEMAPHITTVHKASILYRVIVELLAGMDRRGIKNDLERRNLIRGALQMPDKFEVLALLDAAQKHGVEAALQRFA</sequence>
<dbReference type="Proteomes" id="UP001596045">
    <property type="component" value="Unassembled WGS sequence"/>
</dbReference>
<reference evidence="3" key="1">
    <citation type="journal article" date="2019" name="Int. J. Syst. Evol. Microbiol.">
        <title>The Global Catalogue of Microorganisms (GCM) 10K type strain sequencing project: providing services to taxonomists for standard genome sequencing and annotation.</title>
        <authorList>
            <consortium name="The Broad Institute Genomics Platform"/>
            <consortium name="The Broad Institute Genome Sequencing Center for Infectious Disease"/>
            <person name="Wu L."/>
            <person name="Ma J."/>
        </authorList>
    </citation>
    <scope>NUCLEOTIDE SEQUENCE [LARGE SCALE GENOMIC DNA]</scope>
    <source>
        <strain evidence="3">JCM 17066</strain>
    </source>
</reference>
<protein>
    <submittedName>
        <fullName evidence="2">DUF4123 domain-containing protein</fullName>
    </submittedName>
</protein>
<evidence type="ECO:0000313" key="3">
    <source>
        <dbReference type="Proteomes" id="UP001596045"/>
    </source>
</evidence>
<feature type="domain" description="DUF4123" evidence="1">
    <location>
        <begin position="36"/>
        <end position="155"/>
    </location>
</feature>
<name>A0ABW0M8V2_9BURK</name>
<accession>A0ABW0M8V2</accession>
<proteinExistence type="predicted"/>
<evidence type="ECO:0000259" key="1">
    <source>
        <dbReference type="Pfam" id="PF13503"/>
    </source>
</evidence>
<evidence type="ECO:0000313" key="2">
    <source>
        <dbReference type="EMBL" id="MFC5473376.1"/>
    </source>
</evidence>
<dbReference type="RefSeq" id="WP_378995762.1">
    <property type="nucleotide sequence ID" value="NZ_JBHSMT010000009.1"/>
</dbReference>
<dbReference type="Pfam" id="PF13503">
    <property type="entry name" value="DUF4123"/>
    <property type="match status" value="1"/>
</dbReference>
<keyword evidence="3" id="KW-1185">Reference proteome</keyword>
<organism evidence="2 3">
    <name type="scientific">Paraherbaspirillum soli</name>
    <dbReference type="NCBI Taxonomy" id="631222"/>
    <lineage>
        <taxon>Bacteria</taxon>
        <taxon>Pseudomonadati</taxon>
        <taxon>Pseudomonadota</taxon>
        <taxon>Betaproteobacteria</taxon>
        <taxon>Burkholderiales</taxon>
        <taxon>Oxalobacteraceae</taxon>
        <taxon>Paraherbaspirillum</taxon>
    </lineage>
</organism>
<dbReference type="EMBL" id="JBHSMT010000009">
    <property type="protein sequence ID" value="MFC5473376.1"/>
    <property type="molecule type" value="Genomic_DNA"/>
</dbReference>
<gene>
    <name evidence="2" type="ORF">ACFPM8_05340</name>
</gene>
<dbReference type="InterPro" id="IPR025391">
    <property type="entry name" value="DUF4123"/>
</dbReference>
<comment type="caution">
    <text evidence="2">The sequence shown here is derived from an EMBL/GenBank/DDBJ whole genome shotgun (WGS) entry which is preliminary data.</text>
</comment>